<evidence type="ECO:0000313" key="2">
    <source>
        <dbReference type="EMBL" id="MFD2276166.1"/>
    </source>
</evidence>
<dbReference type="Gene3D" id="2.60.40.2360">
    <property type="entry name" value="Intracellular proteinase inhibitor BsuPI"/>
    <property type="match status" value="1"/>
</dbReference>
<comment type="caution">
    <text evidence="2">The sequence shown here is derived from an EMBL/GenBank/DDBJ whole genome shotgun (WGS) entry which is preliminary data.</text>
</comment>
<sequence length="288" mass="32091">MRLIILLTALLLSPNLFAQITVHTKPSREAYLSYEPIDIQVTITNQAGRPLTLRNTGNNSWIEFVVKNQSGRVVGQVAATAYAGTTIPTGETIRSSFTLNNHYDLALPGNYSVYAVVRTPEQNGREGTRSNQGYFTVNRGVPSWKAKVGVPGVAGDQREYRLIDFNNGSSPQLYVQVEDVRLGRMLACYSMGRNLSFRQALKAIDRENKLHVLFMTTPELYCYTIVNTSGDTVKRLYHKAIGSTKPYLHTHDDGSVVVANSVLYDPEKEAEEQKKFHSLSEVPGGFEQ</sequence>
<evidence type="ECO:0000256" key="1">
    <source>
        <dbReference type="SAM" id="SignalP"/>
    </source>
</evidence>
<gene>
    <name evidence="2" type="ORF">ACFSQZ_06785</name>
</gene>
<feature type="chain" id="PRO_5045419332" evidence="1">
    <location>
        <begin position="19"/>
        <end position="288"/>
    </location>
</feature>
<feature type="signal peptide" evidence="1">
    <location>
        <begin position="1"/>
        <end position="18"/>
    </location>
</feature>
<proteinExistence type="predicted"/>
<evidence type="ECO:0000313" key="3">
    <source>
        <dbReference type="Proteomes" id="UP001597297"/>
    </source>
</evidence>
<accession>A0ABW5E0U4</accession>
<protein>
    <submittedName>
        <fullName evidence="2">Uncharacterized protein</fullName>
    </submittedName>
</protein>
<keyword evidence="1" id="KW-0732">Signal</keyword>
<dbReference type="InterPro" id="IPR038144">
    <property type="entry name" value="IPI"/>
</dbReference>
<reference evidence="3" key="1">
    <citation type="journal article" date="2019" name="Int. J. Syst. Evol. Microbiol.">
        <title>The Global Catalogue of Microorganisms (GCM) 10K type strain sequencing project: providing services to taxonomists for standard genome sequencing and annotation.</title>
        <authorList>
            <consortium name="The Broad Institute Genomics Platform"/>
            <consortium name="The Broad Institute Genome Sequencing Center for Infectious Disease"/>
            <person name="Wu L."/>
            <person name="Ma J."/>
        </authorList>
    </citation>
    <scope>NUCLEOTIDE SEQUENCE [LARGE SCALE GENOMIC DNA]</scope>
    <source>
        <strain evidence="3">JCM 16545</strain>
    </source>
</reference>
<dbReference type="Proteomes" id="UP001597297">
    <property type="component" value="Unassembled WGS sequence"/>
</dbReference>
<dbReference type="RefSeq" id="WP_377094498.1">
    <property type="nucleotide sequence ID" value="NZ_JBHSJM010000001.1"/>
</dbReference>
<name>A0ABW5E0U4_9BACT</name>
<organism evidence="2 3">
    <name type="scientific">Rubritalea spongiae</name>
    <dbReference type="NCBI Taxonomy" id="430797"/>
    <lineage>
        <taxon>Bacteria</taxon>
        <taxon>Pseudomonadati</taxon>
        <taxon>Verrucomicrobiota</taxon>
        <taxon>Verrucomicrobiia</taxon>
        <taxon>Verrucomicrobiales</taxon>
        <taxon>Rubritaleaceae</taxon>
        <taxon>Rubritalea</taxon>
    </lineage>
</organism>
<keyword evidence="3" id="KW-1185">Reference proteome</keyword>
<dbReference type="EMBL" id="JBHUJC010000020">
    <property type="protein sequence ID" value="MFD2276166.1"/>
    <property type="molecule type" value="Genomic_DNA"/>
</dbReference>